<dbReference type="EMBL" id="OFSM01000103">
    <property type="protein sequence ID" value="SOY32930.1"/>
    <property type="molecule type" value="Genomic_DNA"/>
</dbReference>
<evidence type="ECO:0000313" key="2">
    <source>
        <dbReference type="Proteomes" id="UP000236311"/>
    </source>
</evidence>
<reference evidence="1 2" key="1">
    <citation type="submission" date="2018-01" db="EMBL/GenBank/DDBJ databases">
        <authorList>
            <person name="Gaut B.S."/>
            <person name="Morton B.R."/>
            <person name="Clegg M.T."/>
            <person name="Duvall M.R."/>
        </authorList>
    </citation>
    <scope>NUCLEOTIDE SEQUENCE [LARGE SCALE GENOMIC DNA]</scope>
    <source>
        <strain evidence="1">GP69</strain>
    </source>
</reference>
<dbReference type="AlphaFoldDB" id="A0A2K4ZR38"/>
<evidence type="ECO:0000313" key="1">
    <source>
        <dbReference type="EMBL" id="SOY32930.1"/>
    </source>
</evidence>
<sequence>MSCFLYKQKHINRKVAKDDIHDTTAYDILQ</sequence>
<gene>
    <name evidence="1" type="ORF">AMURIS_05698</name>
</gene>
<dbReference type="Proteomes" id="UP000236311">
    <property type="component" value="Unassembled WGS sequence"/>
</dbReference>
<accession>A0A2K4ZR38</accession>
<name>A0A2K4ZR38_9FIRM</name>
<protein>
    <submittedName>
        <fullName evidence="1">Uncharacterized protein</fullName>
    </submittedName>
</protein>
<proteinExistence type="predicted"/>
<organism evidence="1 2">
    <name type="scientific">Acetatifactor muris</name>
    <dbReference type="NCBI Taxonomy" id="879566"/>
    <lineage>
        <taxon>Bacteria</taxon>
        <taxon>Bacillati</taxon>
        <taxon>Bacillota</taxon>
        <taxon>Clostridia</taxon>
        <taxon>Lachnospirales</taxon>
        <taxon>Lachnospiraceae</taxon>
        <taxon>Acetatifactor</taxon>
    </lineage>
</organism>
<keyword evidence="2" id="KW-1185">Reference proteome</keyword>